<gene>
    <name evidence="2" type="ORF">ACFQVD_19630</name>
</gene>
<dbReference type="Pfam" id="PF13803">
    <property type="entry name" value="DUF4184"/>
    <property type="match status" value="1"/>
</dbReference>
<evidence type="ECO:0000313" key="3">
    <source>
        <dbReference type="Proteomes" id="UP001596514"/>
    </source>
</evidence>
<dbReference type="Proteomes" id="UP001596514">
    <property type="component" value="Unassembled WGS sequence"/>
</dbReference>
<evidence type="ECO:0000313" key="2">
    <source>
        <dbReference type="EMBL" id="MFC7602315.1"/>
    </source>
</evidence>
<sequence>MPFTLSHTAAILPLRRRLPPSALAVGAMVPDLPYYLPLPFSSNTTHGWPGGLLVALPVGVAVLVVFQLLLRAPLTALAPEGVRDRLPDRAPLGNGVAVSAALLIGIATHLVWDGFTQVGGFAVVHWPAMRVSVVGAHRVFNVVMYVSSLGGLVVLAGWFALWYRRAAVTPGRLPGVPGRVRGWVLAAGVGAAVLGAAVLGSGDRAAVSLYDLVRCVILGGVGGFGVVLVGYTAGWHAWSVLRSHRGMPT</sequence>
<keyword evidence="1" id="KW-0472">Membrane</keyword>
<name>A0ABW2T1X6_9ACTN</name>
<keyword evidence="1" id="KW-0812">Transmembrane</keyword>
<keyword evidence="1" id="KW-1133">Transmembrane helix</keyword>
<protein>
    <submittedName>
        <fullName evidence="2">DUF4184 family protein</fullName>
    </submittedName>
</protein>
<organism evidence="2 3">
    <name type="scientific">Streptosporangium amethystogenes subsp. fukuiense</name>
    <dbReference type="NCBI Taxonomy" id="698418"/>
    <lineage>
        <taxon>Bacteria</taxon>
        <taxon>Bacillati</taxon>
        <taxon>Actinomycetota</taxon>
        <taxon>Actinomycetes</taxon>
        <taxon>Streptosporangiales</taxon>
        <taxon>Streptosporangiaceae</taxon>
        <taxon>Streptosporangium</taxon>
    </lineage>
</organism>
<feature type="transmembrane region" description="Helical" evidence="1">
    <location>
        <begin position="212"/>
        <end position="238"/>
    </location>
</feature>
<reference evidence="3" key="1">
    <citation type="journal article" date="2019" name="Int. J. Syst. Evol. Microbiol.">
        <title>The Global Catalogue of Microorganisms (GCM) 10K type strain sequencing project: providing services to taxonomists for standard genome sequencing and annotation.</title>
        <authorList>
            <consortium name="The Broad Institute Genomics Platform"/>
            <consortium name="The Broad Institute Genome Sequencing Center for Infectious Disease"/>
            <person name="Wu L."/>
            <person name="Ma J."/>
        </authorList>
    </citation>
    <scope>NUCLEOTIDE SEQUENCE [LARGE SCALE GENOMIC DNA]</scope>
    <source>
        <strain evidence="3">JCM 10083</strain>
    </source>
</reference>
<keyword evidence="3" id="KW-1185">Reference proteome</keyword>
<feature type="transmembrane region" description="Helical" evidence="1">
    <location>
        <begin position="183"/>
        <end position="200"/>
    </location>
</feature>
<feature type="transmembrane region" description="Helical" evidence="1">
    <location>
        <begin position="142"/>
        <end position="163"/>
    </location>
</feature>
<evidence type="ECO:0000256" key="1">
    <source>
        <dbReference type="SAM" id="Phobius"/>
    </source>
</evidence>
<proteinExistence type="predicted"/>
<dbReference type="RefSeq" id="WP_343976366.1">
    <property type="nucleotide sequence ID" value="NZ_BAAAGK010000138.1"/>
</dbReference>
<comment type="caution">
    <text evidence="2">The sequence shown here is derived from an EMBL/GenBank/DDBJ whole genome shotgun (WGS) entry which is preliminary data.</text>
</comment>
<dbReference type="EMBL" id="JBHTEE010000001">
    <property type="protein sequence ID" value="MFC7602315.1"/>
    <property type="molecule type" value="Genomic_DNA"/>
</dbReference>
<accession>A0ABW2T1X6</accession>
<feature type="transmembrane region" description="Helical" evidence="1">
    <location>
        <begin position="91"/>
        <end position="112"/>
    </location>
</feature>
<dbReference type="InterPro" id="IPR025238">
    <property type="entry name" value="DUF4184"/>
</dbReference>
<feature type="transmembrane region" description="Helical" evidence="1">
    <location>
        <begin position="48"/>
        <end position="70"/>
    </location>
</feature>